<dbReference type="PANTHER" id="PTHR37013:SF7">
    <property type="entry name" value="INTEGRAL MEMBRANE PROTEIN"/>
    <property type="match status" value="1"/>
</dbReference>
<feature type="domain" description="DUF7703" evidence="3">
    <location>
        <begin position="17"/>
        <end position="257"/>
    </location>
</feature>
<dbReference type="Pfam" id="PF24802">
    <property type="entry name" value="DUF7703"/>
    <property type="match status" value="1"/>
</dbReference>
<gene>
    <name evidence="4" type="ORF">BDV28DRAFT_137803</name>
</gene>
<feature type="transmembrane region" description="Helical" evidence="2">
    <location>
        <begin position="165"/>
        <end position="183"/>
    </location>
</feature>
<evidence type="ECO:0000313" key="5">
    <source>
        <dbReference type="Proteomes" id="UP000327118"/>
    </source>
</evidence>
<reference evidence="5" key="1">
    <citation type="submission" date="2019-04" db="EMBL/GenBank/DDBJ databases">
        <title>Friends and foes A comparative genomics studyof 23 Aspergillus species from section Flavi.</title>
        <authorList>
            <consortium name="DOE Joint Genome Institute"/>
            <person name="Kjaerbolling I."/>
            <person name="Vesth T."/>
            <person name="Frisvad J.C."/>
            <person name="Nybo J.L."/>
            <person name="Theobald S."/>
            <person name="Kildgaard S."/>
            <person name="Isbrandt T."/>
            <person name="Kuo A."/>
            <person name="Sato A."/>
            <person name="Lyhne E.K."/>
            <person name="Kogle M.E."/>
            <person name="Wiebenga A."/>
            <person name="Kun R.S."/>
            <person name="Lubbers R.J."/>
            <person name="Makela M.R."/>
            <person name="Barry K."/>
            <person name="Chovatia M."/>
            <person name="Clum A."/>
            <person name="Daum C."/>
            <person name="Haridas S."/>
            <person name="He G."/>
            <person name="LaButti K."/>
            <person name="Lipzen A."/>
            <person name="Mondo S."/>
            <person name="Riley R."/>
            <person name="Salamov A."/>
            <person name="Simmons B.A."/>
            <person name="Magnuson J.K."/>
            <person name="Henrissat B."/>
            <person name="Mortensen U.H."/>
            <person name="Larsen T.O."/>
            <person name="Devries R.P."/>
            <person name="Grigoriev I.V."/>
            <person name="Machida M."/>
            <person name="Baker S.E."/>
            <person name="Andersen M.R."/>
        </authorList>
    </citation>
    <scope>NUCLEOTIDE SEQUENCE [LARGE SCALE GENOMIC DNA]</scope>
    <source>
        <strain evidence="5">CBS 553.77</strain>
    </source>
</reference>
<keyword evidence="5" id="KW-1185">Reference proteome</keyword>
<organism evidence="4 5">
    <name type="scientific">Aspergillus coremiiformis</name>
    <dbReference type="NCBI Taxonomy" id="138285"/>
    <lineage>
        <taxon>Eukaryota</taxon>
        <taxon>Fungi</taxon>
        <taxon>Dikarya</taxon>
        <taxon>Ascomycota</taxon>
        <taxon>Pezizomycotina</taxon>
        <taxon>Eurotiomycetes</taxon>
        <taxon>Eurotiomycetidae</taxon>
        <taxon>Eurotiales</taxon>
        <taxon>Aspergillaceae</taxon>
        <taxon>Aspergillus</taxon>
        <taxon>Aspergillus subgen. Circumdati</taxon>
    </lineage>
</organism>
<evidence type="ECO:0000256" key="2">
    <source>
        <dbReference type="SAM" id="Phobius"/>
    </source>
</evidence>
<protein>
    <recommendedName>
        <fullName evidence="3">DUF7703 domain-containing protein</fullName>
    </recommendedName>
</protein>
<keyword evidence="2" id="KW-1133">Transmembrane helix</keyword>
<feature type="transmembrane region" description="Helical" evidence="2">
    <location>
        <begin position="204"/>
        <end position="229"/>
    </location>
</feature>
<feature type="transmembrane region" description="Helical" evidence="2">
    <location>
        <begin position="54"/>
        <end position="78"/>
    </location>
</feature>
<evidence type="ECO:0000256" key="1">
    <source>
        <dbReference type="SAM" id="MobiDB-lite"/>
    </source>
</evidence>
<feature type="transmembrane region" description="Helical" evidence="2">
    <location>
        <begin position="20"/>
        <end position="47"/>
    </location>
</feature>
<feature type="transmembrane region" description="Helical" evidence="2">
    <location>
        <begin position="118"/>
        <end position="145"/>
    </location>
</feature>
<evidence type="ECO:0000259" key="3">
    <source>
        <dbReference type="Pfam" id="PF24802"/>
    </source>
</evidence>
<dbReference type="AlphaFoldDB" id="A0A5N6Z0C4"/>
<feature type="region of interest" description="Disordered" evidence="1">
    <location>
        <begin position="298"/>
        <end position="317"/>
    </location>
</feature>
<feature type="transmembrane region" description="Helical" evidence="2">
    <location>
        <begin position="84"/>
        <end position="106"/>
    </location>
</feature>
<evidence type="ECO:0000313" key="4">
    <source>
        <dbReference type="EMBL" id="KAE8351121.1"/>
    </source>
</evidence>
<dbReference type="InterPro" id="IPR056120">
    <property type="entry name" value="DUF7703"/>
</dbReference>
<feature type="region of interest" description="Disordered" evidence="1">
    <location>
        <begin position="257"/>
        <end position="288"/>
    </location>
</feature>
<dbReference type="OrthoDB" id="405906at2759"/>
<dbReference type="Proteomes" id="UP000327118">
    <property type="component" value="Unassembled WGS sequence"/>
</dbReference>
<name>A0A5N6Z0C4_9EURO</name>
<keyword evidence="2" id="KW-0472">Membrane</keyword>
<dbReference type="EMBL" id="ML739186">
    <property type="protein sequence ID" value="KAE8351121.1"/>
    <property type="molecule type" value="Genomic_DNA"/>
</dbReference>
<keyword evidence="2" id="KW-0812">Transmembrane</keyword>
<feature type="compositionally biased region" description="Low complexity" evidence="1">
    <location>
        <begin position="266"/>
        <end position="281"/>
    </location>
</feature>
<sequence length="317" mass="35549">MPPDPDPGLIQPKKGGVTKLHTYFIVAFAAIAWYNAVELVVVCLSTFKRYRGCYFWSLLVSGLSIIPNVLGALFIIYYLGLSRYVSSTLFLLTWYCMVTGHSLVLWSRLHLILQAPKVLRWILILIIVDAFVLYIPTTILLYGTISRHFVHSYRFAMAFNKMERIQLVGFTLQEFLLSGIYIAEAIKLLQLRPGPLHRRILIQLLALNVFIIILDATVVAIQFAGYYAIQIMFKAVSYSVKLKLEYATLNQLVQMAKGPSSTDPEQLSSSSQGWSGMPSGQGDMGSVGTVIPTMRQLSEDTISTDFSSPSRPRSDPH</sequence>
<accession>A0A5N6Z0C4</accession>
<proteinExistence type="predicted"/>
<dbReference type="PANTHER" id="PTHR37013">
    <property type="entry name" value="INTEGRAL MEMBRANE PROTEIN (AFU_ORTHOLOGUE AFUA_1G05950)-RELATED"/>
    <property type="match status" value="1"/>
</dbReference>